<feature type="domain" description="Exosome complex exonuclease Rrp40 N-terminal" evidence="11">
    <location>
        <begin position="20"/>
        <end position="60"/>
    </location>
</feature>
<dbReference type="CDD" id="cd22526">
    <property type="entry name" value="KH-I_Rrp40"/>
    <property type="match status" value="1"/>
</dbReference>
<evidence type="ECO:0000256" key="7">
    <source>
        <dbReference type="ARBA" id="ARBA00022884"/>
    </source>
</evidence>
<dbReference type="InterPro" id="IPR036612">
    <property type="entry name" value="KH_dom_type_1_sf"/>
</dbReference>
<evidence type="ECO:0000256" key="9">
    <source>
        <dbReference type="ARBA" id="ARBA00030615"/>
    </source>
</evidence>
<dbReference type="InterPro" id="IPR041054">
    <property type="entry name" value="Rrp40_N_euk"/>
</dbReference>
<dbReference type="GO" id="GO:0071035">
    <property type="term" value="P:nuclear polyadenylation-dependent rRNA catabolic process"/>
    <property type="evidence" value="ECO:0007669"/>
    <property type="project" value="TreeGrafter"/>
</dbReference>
<dbReference type="SUPFAM" id="SSF110324">
    <property type="entry name" value="Ribosomal L27 protein-like"/>
    <property type="match status" value="1"/>
</dbReference>
<dbReference type="GO" id="GO:0000177">
    <property type="term" value="C:cytoplasmic exosome (RNase complex)"/>
    <property type="evidence" value="ECO:0007669"/>
    <property type="project" value="TreeGrafter"/>
</dbReference>
<dbReference type="InterPro" id="IPR037319">
    <property type="entry name" value="Rrp40_S1"/>
</dbReference>
<evidence type="ECO:0000313" key="13">
    <source>
        <dbReference type="Proteomes" id="UP000076842"/>
    </source>
</evidence>
<organism evidence="12 13">
    <name type="scientific">Calocera cornea HHB12733</name>
    <dbReference type="NCBI Taxonomy" id="1353952"/>
    <lineage>
        <taxon>Eukaryota</taxon>
        <taxon>Fungi</taxon>
        <taxon>Dikarya</taxon>
        <taxon>Basidiomycota</taxon>
        <taxon>Agaricomycotina</taxon>
        <taxon>Dacrymycetes</taxon>
        <taxon>Dacrymycetales</taxon>
        <taxon>Dacrymycetaceae</taxon>
        <taxon>Calocera</taxon>
    </lineage>
</organism>
<dbReference type="InterPro" id="IPR026699">
    <property type="entry name" value="Exosome_RNA_bind1/RRP40/RRP4"/>
</dbReference>
<dbReference type="AlphaFoldDB" id="A0A165I9R5"/>
<evidence type="ECO:0000259" key="11">
    <source>
        <dbReference type="Pfam" id="PF18311"/>
    </source>
</evidence>
<dbReference type="CDD" id="cd05790">
    <property type="entry name" value="S1_Rrp40"/>
    <property type="match status" value="1"/>
</dbReference>
<dbReference type="Proteomes" id="UP000076842">
    <property type="component" value="Unassembled WGS sequence"/>
</dbReference>
<dbReference type="InterPro" id="IPR012340">
    <property type="entry name" value="NA-bd_OB-fold"/>
</dbReference>
<dbReference type="InterPro" id="IPR004088">
    <property type="entry name" value="KH_dom_type_1"/>
</dbReference>
<dbReference type="Pfam" id="PF15985">
    <property type="entry name" value="KH_6"/>
    <property type="match status" value="1"/>
</dbReference>
<keyword evidence="4" id="KW-0963">Cytoplasm</keyword>
<sequence length="228" mass="25082">MSYVLPGDVLTLPTPPPKSLKLGPGLLMLHTPGNPVIAHRPGVLHSTQKQQHWVETESRRYIPASQESVIGVITYRAAEAYRVDIGGAHQASLDVLAFESATKRNRPMLKVGNLVYARVSLANRDMDPELECFDATTRKADGFGELKDGFIVECSLGTCRKLLDSKHFLLPSLAQKFPFEVAVGMNGRVWLRAGSVKATVAISRAIEMLDDRQTSDEEVAAFVQHMDV</sequence>
<dbReference type="GO" id="GO:0000176">
    <property type="term" value="C:nuclear exosome (RNase complex)"/>
    <property type="evidence" value="ECO:0007669"/>
    <property type="project" value="TreeGrafter"/>
</dbReference>
<keyword evidence="6" id="KW-0271">Exosome</keyword>
<evidence type="ECO:0000256" key="6">
    <source>
        <dbReference type="ARBA" id="ARBA00022835"/>
    </source>
</evidence>
<dbReference type="OrthoDB" id="340500at2759"/>
<dbReference type="InterPro" id="IPR049469">
    <property type="entry name" value="RRP40_KH-I"/>
</dbReference>
<dbReference type="GO" id="GO:0071034">
    <property type="term" value="P:CUT catabolic process"/>
    <property type="evidence" value="ECO:0007669"/>
    <property type="project" value="TreeGrafter"/>
</dbReference>
<comment type="similarity">
    <text evidence="3">Belongs to the RRP40 family.</text>
</comment>
<evidence type="ECO:0000256" key="2">
    <source>
        <dbReference type="ARBA" id="ARBA00004604"/>
    </source>
</evidence>
<dbReference type="FunFam" id="3.30.1370.10:FF:000038">
    <property type="entry name" value="exosome complex component RRP40"/>
    <property type="match status" value="1"/>
</dbReference>
<dbReference type="GO" id="GO:0071051">
    <property type="term" value="P:poly(A)-dependent snoRNA 3'-end processing"/>
    <property type="evidence" value="ECO:0007669"/>
    <property type="project" value="TreeGrafter"/>
</dbReference>
<feature type="domain" description="K Homology" evidence="10">
    <location>
        <begin position="149"/>
        <end position="196"/>
    </location>
</feature>
<keyword evidence="7" id="KW-0694">RNA-binding</keyword>
<dbReference type="FunCoup" id="A0A165I9R5">
    <property type="interactions" value="391"/>
</dbReference>
<dbReference type="FunFam" id="2.40.50.140:FF:000112">
    <property type="entry name" value="Exosome complex component RRP40"/>
    <property type="match status" value="1"/>
</dbReference>
<dbReference type="SUPFAM" id="SSF54791">
    <property type="entry name" value="Eukaryotic type KH-domain (KH-domain type I)"/>
    <property type="match status" value="1"/>
</dbReference>
<keyword evidence="8" id="KW-0539">Nucleus</keyword>
<evidence type="ECO:0000256" key="8">
    <source>
        <dbReference type="ARBA" id="ARBA00023242"/>
    </source>
</evidence>
<dbReference type="SUPFAM" id="SSF50249">
    <property type="entry name" value="Nucleic acid-binding proteins"/>
    <property type="match status" value="1"/>
</dbReference>
<protein>
    <recommendedName>
        <fullName evidence="9">Ribosomal RNA-processing protein 40</fullName>
    </recommendedName>
</protein>
<dbReference type="GO" id="GO:0003723">
    <property type="term" value="F:RNA binding"/>
    <property type="evidence" value="ECO:0007669"/>
    <property type="project" value="UniProtKB-KW"/>
</dbReference>
<accession>A0A165I9R5</accession>
<dbReference type="GO" id="GO:0005730">
    <property type="term" value="C:nucleolus"/>
    <property type="evidence" value="ECO:0007669"/>
    <property type="project" value="UniProtKB-SubCell"/>
</dbReference>
<evidence type="ECO:0000256" key="1">
    <source>
        <dbReference type="ARBA" id="ARBA00004496"/>
    </source>
</evidence>
<proteinExistence type="inferred from homology"/>
<evidence type="ECO:0000259" key="10">
    <source>
        <dbReference type="Pfam" id="PF15985"/>
    </source>
</evidence>
<dbReference type="GO" id="GO:0010468">
    <property type="term" value="P:regulation of gene expression"/>
    <property type="evidence" value="ECO:0007669"/>
    <property type="project" value="UniProtKB-ARBA"/>
</dbReference>
<evidence type="ECO:0000256" key="5">
    <source>
        <dbReference type="ARBA" id="ARBA00022552"/>
    </source>
</evidence>
<evidence type="ECO:0000256" key="3">
    <source>
        <dbReference type="ARBA" id="ARBA00007841"/>
    </source>
</evidence>
<dbReference type="InParanoid" id="A0A165I9R5"/>
<dbReference type="Gene3D" id="2.40.50.140">
    <property type="entry name" value="Nucleic acid-binding proteins"/>
    <property type="match status" value="1"/>
</dbReference>
<dbReference type="EMBL" id="KV423932">
    <property type="protein sequence ID" value="KZT60300.1"/>
    <property type="molecule type" value="Genomic_DNA"/>
</dbReference>
<reference evidence="12 13" key="1">
    <citation type="journal article" date="2016" name="Mol. Biol. Evol.">
        <title>Comparative Genomics of Early-Diverging Mushroom-Forming Fungi Provides Insights into the Origins of Lignocellulose Decay Capabilities.</title>
        <authorList>
            <person name="Nagy L.G."/>
            <person name="Riley R."/>
            <person name="Tritt A."/>
            <person name="Adam C."/>
            <person name="Daum C."/>
            <person name="Floudas D."/>
            <person name="Sun H."/>
            <person name="Yadav J.S."/>
            <person name="Pangilinan J."/>
            <person name="Larsson K.H."/>
            <person name="Matsuura K."/>
            <person name="Barry K."/>
            <person name="Labutti K."/>
            <person name="Kuo R."/>
            <person name="Ohm R.A."/>
            <person name="Bhattacharya S.S."/>
            <person name="Shirouzu T."/>
            <person name="Yoshinaga Y."/>
            <person name="Martin F.M."/>
            <person name="Grigoriev I.V."/>
            <person name="Hibbett D.S."/>
        </authorList>
    </citation>
    <scope>NUCLEOTIDE SEQUENCE [LARGE SCALE GENOMIC DNA]</scope>
    <source>
        <strain evidence="12 13">HHB12733</strain>
    </source>
</reference>
<evidence type="ECO:0000313" key="12">
    <source>
        <dbReference type="EMBL" id="KZT60300.1"/>
    </source>
</evidence>
<comment type="subcellular location">
    <subcellularLocation>
        <location evidence="1">Cytoplasm</location>
    </subcellularLocation>
    <subcellularLocation>
        <location evidence="2">Nucleus</location>
        <location evidence="2">Nucleolus</location>
    </subcellularLocation>
</comment>
<dbReference type="PANTHER" id="PTHR21321">
    <property type="entry name" value="PNAS-3 RELATED"/>
    <property type="match status" value="1"/>
</dbReference>
<keyword evidence="13" id="KW-1185">Reference proteome</keyword>
<dbReference type="GO" id="GO:0000467">
    <property type="term" value="P:exonucleolytic trimming to generate mature 3'-end of 5.8S rRNA from tricistronic rRNA transcript (SSU-rRNA, 5.8S rRNA, LSU-rRNA)"/>
    <property type="evidence" value="ECO:0007669"/>
    <property type="project" value="TreeGrafter"/>
</dbReference>
<dbReference type="Gene3D" id="3.30.1370.10">
    <property type="entry name" value="K Homology domain, type 1"/>
    <property type="match status" value="1"/>
</dbReference>
<keyword evidence="5" id="KW-0698">rRNA processing</keyword>
<dbReference type="GO" id="GO:0071038">
    <property type="term" value="P:TRAMP-dependent tRNA surveillance pathway"/>
    <property type="evidence" value="ECO:0007669"/>
    <property type="project" value="TreeGrafter"/>
</dbReference>
<dbReference type="Gene3D" id="2.40.50.100">
    <property type="match status" value="1"/>
</dbReference>
<dbReference type="STRING" id="1353952.A0A165I9R5"/>
<evidence type="ECO:0000256" key="4">
    <source>
        <dbReference type="ARBA" id="ARBA00022490"/>
    </source>
</evidence>
<name>A0A165I9R5_9BASI</name>
<dbReference type="Pfam" id="PF18311">
    <property type="entry name" value="Rrp40_N"/>
    <property type="match status" value="1"/>
</dbReference>
<dbReference type="PANTHER" id="PTHR21321:SF1">
    <property type="entry name" value="EXOSOME COMPLEX COMPONENT RRP40"/>
    <property type="match status" value="1"/>
</dbReference>
<gene>
    <name evidence="12" type="ORF">CALCODRAFT_492629</name>
</gene>
<dbReference type="Pfam" id="PF21262">
    <property type="entry name" value="RRP40_S1"/>
    <property type="match status" value="1"/>
</dbReference>
<dbReference type="GO" id="GO:0034475">
    <property type="term" value="P:U4 snRNA 3'-end processing"/>
    <property type="evidence" value="ECO:0007669"/>
    <property type="project" value="TreeGrafter"/>
</dbReference>